<dbReference type="GeneID" id="92783997"/>
<feature type="chain" id="PRO_5044751478" evidence="1">
    <location>
        <begin position="23"/>
        <end position="102"/>
    </location>
</feature>
<feature type="signal peptide" evidence="1">
    <location>
        <begin position="1"/>
        <end position="22"/>
    </location>
</feature>
<gene>
    <name evidence="2" type="ORF">N5C72_11930</name>
</gene>
<organism evidence="2 3">
    <name type="scientific">Achromobacter mucicolens</name>
    <dbReference type="NCBI Taxonomy" id="1389922"/>
    <lineage>
        <taxon>Bacteria</taxon>
        <taxon>Pseudomonadati</taxon>
        <taxon>Pseudomonadota</taxon>
        <taxon>Betaproteobacteria</taxon>
        <taxon>Burkholderiales</taxon>
        <taxon>Alcaligenaceae</taxon>
        <taxon>Achromobacter</taxon>
    </lineage>
</organism>
<keyword evidence="1" id="KW-0732">Signal</keyword>
<evidence type="ECO:0000313" key="2">
    <source>
        <dbReference type="EMBL" id="MDH1178786.1"/>
    </source>
</evidence>
<accession>A0ABD4YW27</accession>
<reference evidence="2 3" key="1">
    <citation type="submission" date="2022-09" db="EMBL/GenBank/DDBJ databases">
        <title>Intensive care unit water sources are persistently colonized with multi-drug resistant bacteria and are the site of extensive horizontal gene transfer of antibiotic resistance genes.</title>
        <authorList>
            <person name="Diorio-Toth L."/>
        </authorList>
    </citation>
    <scope>NUCLEOTIDE SEQUENCE [LARGE SCALE GENOMIC DNA]</scope>
    <source>
        <strain evidence="2 3">GD03967</strain>
    </source>
</reference>
<dbReference type="PROSITE" id="PS51257">
    <property type="entry name" value="PROKAR_LIPOPROTEIN"/>
    <property type="match status" value="1"/>
</dbReference>
<dbReference type="RefSeq" id="WP_056322482.1">
    <property type="nucleotide sequence ID" value="NZ_CADIKQ010000011.1"/>
</dbReference>
<name>A0ABD4YW27_9BURK</name>
<proteinExistence type="predicted"/>
<dbReference type="Proteomes" id="UP001158644">
    <property type="component" value="Unassembled WGS sequence"/>
</dbReference>
<dbReference type="AlphaFoldDB" id="A0ABD4YW27"/>
<sequence>MLARLAPAAALLVLLTACSSMSEVKPLEKDQYSVTYSSGTQLLSWVEIKIKTLERADEYCQSLGRKLVKPSVTSNHATGLGSKRATVTFECAPIDPPKPAAQ</sequence>
<evidence type="ECO:0000256" key="1">
    <source>
        <dbReference type="SAM" id="SignalP"/>
    </source>
</evidence>
<evidence type="ECO:0000313" key="3">
    <source>
        <dbReference type="Proteomes" id="UP001158644"/>
    </source>
</evidence>
<protein>
    <submittedName>
        <fullName evidence="2">Uncharacterized protein</fullName>
    </submittedName>
</protein>
<dbReference type="EMBL" id="JAOBZK010000013">
    <property type="protein sequence ID" value="MDH1178786.1"/>
    <property type="molecule type" value="Genomic_DNA"/>
</dbReference>
<comment type="caution">
    <text evidence="2">The sequence shown here is derived from an EMBL/GenBank/DDBJ whole genome shotgun (WGS) entry which is preliminary data.</text>
</comment>